<name>A0A8J1THG3_OWEFU</name>
<dbReference type="AlphaFoldDB" id="A0A8J1THG3"/>
<dbReference type="EMBL" id="CAIIXF020000002">
    <property type="protein sequence ID" value="CAH1777519.1"/>
    <property type="molecule type" value="Genomic_DNA"/>
</dbReference>
<keyword evidence="2" id="KW-1185">Reference proteome</keyword>
<evidence type="ECO:0000313" key="1">
    <source>
        <dbReference type="EMBL" id="CAH1777519.1"/>
    </source>
</evidence>
<accession>A0A8J1THG3</accession>
<sequence length="222" mass="25743">MHLLTWFVILAVSICYISQAQAGDCTYKKIYKEDDDVEFKGKCGTCKCSKKGKCKVSKLSEKNCNVVPDYENPVLDETKLNETESPGNETSAVGRLGYIIGCGYEVWTLTDTAPWADTNDIFRIRFFTRYWSVPYTLNNPGNDRERGRWDYYGLFPPNDHHVINYIKIEHAWGTNGWKIKIIFVKHTCTNRIYEFCCRVDCWVDRPSIPYIYIKRSNGNISP</sequence>
<reference evidence="1" key="1">
    <citation type="submission" date="2022-03" db="EMBL/GenBank/DDBJ databases">
        <authorList>
            <person name="Martin C."/>
        </authorList>
    </citation>
    <scope>NUCLEOTIDE SEQUENCE</scope>
</reference>
<dbReference type="SUPFAM" id="SSF49723">
    <property type="entry name" value="Lipase/lipooxygenase domain (PLAT/LH2 domain)"/>
    <property type="match status" value="1"/>
</dbReference>
<evidence type="ECO:0000313" key="2">
    <source>
        <dbReference type="Proteomes" id="UP000749559"/>
    </source>
</evidence>
<dbReference type="InterPro" id="IPR036392">
    <property type="entry name" value="PLAT/LH2_dom_sf"/>
</dbReference>
<gene>
    <name evidence="1" type="ORF">OFUS_LOCUS4548</name>
</gene>
<proteinExistence type="predicted"/>
<dbReference type="Gene3D" id="2.60.60.20">
    <property type="entry name" value="PLAT/LH2 domain"/>
    <property type="match status" value="1"/>
</dbReference>
<organism evidence="1 2">
    <name type="scientific">Owenia fusiformis</name>
    <name type="common">Polychaete worm</name>
    <dbReference type="NCBI Taxonomy" id="6347"/>
    <lineage>
        <taxon>Eukaryota</taxon>
        <taxon>Metazoa</taxon>
        <taxon>Spiralia</taxon>
        <taxon>Lophotrochozoa</taxon>
        <taxon>Annelida</taxon>
        <taxon>Polychaeta</taxon>
        <taxon>Sedentaria</taxon>
        <taxon>Canalipalpata</taxon>
        <taxon>Sabellida</taxon>
        <taxon>Oweniida</taxon>
        <taxon>Oweniidae</taxon>
        <taxon>Owenia</taxon>
    </lineage>
</organism>
<dbReference type="Proteomes" id="UP000749559">
    <property type="component" value="Unassembled WGS sequence"/>
</dbReference>
<comment type="caution">
    <text evidence="1">The sequence shown here is derived from an EMBL/GenBank/DDBJ whole genome shotgun (WGS) entry which is preliminary data.</text>
</comment>
<protein>
    <submittedName>
        <fullName evidence="1">Uncharacterized protein</fullName>
    </submittedName>
</protein>